<dbReference type="InterPro" id="IPR011123">
    <property type="entry name" value="Y_Y_Y"/>
</dbReference>
<keyword evidence="9" id="KW-0812">Transmembrane</keyword>
<evidence type="ECO:0000256" key="4">
    <source>
        <dbReference type="ARBA" id="ARBA00023015"/>
    </source>
</evidence>
<evidence type="ECO:0000256" key="7">
    <source>
        <dbReference type="PROSITE-ProRule" id="PRU00169"/>
    </source>
</evidence>
<dbReference type="SUPFAM" id="SSF50998">
    <property type="entry name" value="Quinoprotein alcohol dehydrogenase-like"/>
    <property type="match status" value="1"/>
</dbReference>
<dbReference type="InterPro" id="IPR011006">
    <property type="entry name" value="CheY-like_superfamily"/>
</dbReference>
<dbReference type="Gene3D" id="3.40.50.2300">
    <property type="match status" value="1"/>
</dbReference>
<dbReference type="PRINTS" id="PR00344">
    <property type="entry name" value="BCTRLSENSOR"/>
</dbReference>
<keyword evidence="14" id="KW-0808">Transferase</keyword>
<dbReference type="InterPro" id="IPR036890">
    <property type="entry name" value="HATPase_C_sf"/>
</dbReference>
<evidence type="ECO:0000313" key="14">
    <source>
        <dbReference type="EMBL" id="NOU61311.1"/>
    </source>
</evidence>
<keyword evidence="10" id="KW-0732">Signal</keyword>
<dbReference type="Pfam" id="PF00512">
    <property type="entry name" value="HisKA"/>
    <property type="match status" value="1"/>
</dbReference>
<evidence type="ECO:0000256" key="8">
    <source>
        <dbReference type="SAM" id="Coils"/>
    </source>
</evidence>
<dbReference type="EMBL" id="RZNH01000031">
    <property type="protein sequence ID" value="NOU61311.1"/>
    <property type="molecule type" value="Genomic_DNA"/>
</dbReference>
<dbReference type="SMART" id="SM00448">
    <property type="entry name" value="REC"/>
    <property type="match status" value="1"/>
</dbReference>
<evidence type="ECO:0000256" key="3">
    <source>
        <dbReference type="ARBA" id="ARBA00022553"/>
    </source>
</evidence>
<feature type="domain" description="HTH araC/xylS-type" evidence="11">
    <location>
        <begin position="1243"/>
        <end position="1342"/>
    </location>
</feature>
<dbReference type="SMART" id="SM00388">
    <property type="entry name" value="HisKA"/>
    <property type="match status" value="1"/>
</dbReference>
<keyword evidence="15" id="KW-1185">Reference proteome</keyword>
<feature type="domain" description="Response regulatory" evidence="13">
    <location>
        <begin position="1095"/>
        <end position="1210"/>
    </location>
</feature>
<reference evidence="14 15" key="1">
    <citation type="submission" date="2018-12" db="EMBL/GenBank/DDBJ databases">
        <title>Marinifilum JC070 sp. nov., a marine bacterium isolated from Yongle Blue Hole in the South China Sea.</title>
        <authorList>
            <person name="Fu T."/>
        </authorList>
    </citation>
    <scope>NUCLEOTIDE SEQUENCE [LARGE SCALE GENOMIC DNA]</scope>
    <source>
        <strain evidence="14 15">JC070</strain>
    </source>
</reference>
<feature type="modified residue" description="4-aspartylphosphate" evidence="7">
    <location>
        <position position="1143"/>
    </location>
</feature>
<dbReference type="SUPFAM" id="SSF63829">
    <property type="entry name" value="Calcium-dependent phosphotriesterase"/>
    <property type="match status" value="1"/>
</dbReference>
<feature type="coiled-coil region" evidence="8">
    <location>
        <begin position="809"/>
        <end position="843"/>
    </location>
</feature>
<dbReference type="SUPFAM" id="SSF46689">
    <property type="entry name" value="Homeodomain-like"/>
    <property type="match status" value="1"/>
</dbReference>
<dbReference type="GO" id="GO:0016301">
    <property type="term" value="F:kinase activity"/>
    <property type="evidence" value="ECO:0007669"/>
    <property type="project" value="UniProtKB-KW"/>
</dbReference>
<gene>
    <name evidence="14" type="ORF">ELS83_16005</name>
</gene>
<comment type="catalytic activity">
    <reaction evidence="1">
        <text>ATP + protein L-histidine = ADP + protein N-phospho-L-histidine.</text>
        <dbReference type="EC" id="2.7.13.3"/>
    </reaction>
</comment>
<dbReference type="InterPro" id="IPR018062">
    <property type="entry name" value="HTH_AraC-typ_CS"/>
</dbReference>
<keyword evidence="3 7" id="KW-0597">Phosphoprotein</keyword>
<dbReference type="Pfam" id="PF02518">
    <property type="entry name" value="HATPase_c"/>
    <property type="match status" value="1"/>
</dbReference>
<dbReference type="InterPro" id="IPR003661">
    <property type="entry name" value="HisK_dim/P_dom"/>
</dbReference>
<dbReference type="Pfam" id="PF00072">
    <property type="entry name" value="Response_reg"/>
    <property type="match status" value="1"/>
</dbReference>
<dbReference type="PANTHER" id="PTHR43547">
    <property type="entry name" value="TWO-COMPONENT HISTIDINE KINASE"/>
    <property type="match status" value="1"/>
</dbReference>
<dbReference type="CDD" id="cd00082">
    <property type="entry name" value="HisKA"/>
    <property type="match status" value="1"/>
</dbReference>
<dbReference type="SUPFAM" id="SSF52172">
    <property type="entry name" value="CheY-like"/>
    <property type="match status" value="1"/>
</dbReference>
<evidence type="ECO:0000259" key="11">
    <source>
        <dbReference type="PROSITE" id="PS01124"/>
    </source>
</evidence>
<dbReference type="Gene3D" id="1.10.287.130">
    <property type="match status" value="1"/>
</dbReference>
<dbReference type="RefSeq" id="WP_171596571.1">
    <property type="nucleotide sequence ID" value="NZ_RZNH01000031.1"/>
</dbReference>
<dbReference type="Gene3D" id="1.10.10.60">
    <property type="entry name" value="Homeodomain-like"/>
    <property type="match status" value="2"/>
</dbReference>
<dbReference type="InterPro" id="IPR009057">
    <property type="entry name" value="Homeodomain-like_sf"/>
</dbReference>
<dbReference type="InterPro" id="IPR011110">
    <property type="entry name" value="Reg_prop"/>
</dbReference>
<dbReference type="CDD" id="cd00075">
    <property type="entry name" value="HATPase"/>
    <property type="match status" value="1"/>
</dbReference>
<dbReference type="Pfam" id="PF07494">
    <property type="entry name" value="Reg_prop"/>
    <property type="match status" value="2"/>
</dbReference>
<dbReference type="Pfam" id="PF12833">
    <property type="entry name" value="HTH_18"/>
    <property type="match status" value="1"/>
</dbReference>
<feature type="transmembrane region" description="Helical" evidence="9">
    <location>
        <begin position="780"/>
        <end position="799"/>
    </location>
</feature>
<dbReference type="Gene3D" id="3.30.565.10">
    <property type="entry name" value="Histidine kinase-like ATPase, C-terminal domain"/>
    <property type="match status" value="1"/>
</dbReference>
<dbReference type="PROSITE" id="PS00041">
    <property type="entry name" value="HTH_ARAC_FAMILY_1"/>
    <property type="match status" value="1"/>
</dbReference>
<dbReference type="SMART" id="SM00342">
    <property type="entry name" value="HTH_ARAC"/>
    <property type="match status" value="1"/>
</dbReference>
<dbReference type="PANTHER" id="PTHR43547:SF2">
    <property type="entry name" value="HYBRID SIGNAL TRANSDUCTION HISTIDINE KINASE C"/>
    <property type="match status" value="1"/>
</dbReference>
<evidence type="ECO:0000256" key="6">
    <source>
        <dbReference type="ARBA" id="ARBA00023163"/>
    </source>
</evidence>
<sequence length="1344" mass="154990">MIQLRTFLLLLLLITFNSNTYSQNVKFDHFDISNELSQNNIIDLIVDDIGYVWVGTLEGLNRFDGYKFKVFKSFPKKNGNISGSEIVSLGKSINGNIWVITKNGGLNYFNHKFERFETFPFSLFKNFNIENVNSIVEISPDEIWIAEENMLGVFNKSTLNFSYKKLPFSIDCMIKLPNSKLLMSGENGIYEANRVQVTADSCSIELDKLYSNPVYKLAVNNDSTIIGITKTKILQWKNIKNIPQTLFSFSDVNLPNVSFNNLIRDVIVKENDIWIGGDYPLVKININKEIKVSIYKNEKDNPSSFKGHVARKLAFDKNNNLWIGTTKHGINLLEKKKNQFKHYHLKETPENAMNFDPVRCICKTRSGDLWFALDRFGVGVQHPNGEQELYLHFYEQNKVRDLRRVRSIFEDSAGNIWVGDSNGMGIFNPYSDRIESIHFKYGWEWPYLCYSIKEFENGLLTLTGKPNLIGVINLKTNNLNTFPFSKNNVSLSGTIRDITQDRYHNTWVGSNKGIIKISYPDFNYSKIDYNSNGILGNKVYSIHSKGDSLWIGTNNGLGIFSISQNKTVKTFLEDDGLVDNIIYSIYSDSKNKVWISTNNGISCFNEEHQKFTNYLENNYFMDDAHFQHKNGELFYGGYNGIVSFKPEEVAPEQNIGKPFYEKLYLFNKLVNPLDTIDNNIILKNSLSQTNQISLTYRQNSLSISFNAFPYSYPNSNRFRYKLIGFQENWSYSMGTNSLVTYTSLPPGNYELHLCVSSDNQYWSEAKILSIEIIPPIWKQFWFKIAVIALLLLLAVLFYFRRIANIKKHNLILKKRVEEQTSELRRQKNEIEEIAEKLHEADEAKLRFFTNISHEFRTPLTLILGHLDQSNGKLKHSNSKAIKNNALRLLMLVNQLIDIRKVDQNQMQLSINQIDIVNLTKEIVESFQVVANKKNIDLQFLSTSKNISMWLDVDKMNKILYNLISNAIKYTPKNKWIVVSIADQYEHIELTVSDKGIGIPSEDIEYIFDRFYRGKGKNIEGHGIGLSLVKNLVEIQKGAISVKSMIHKGSEFKLIFKKGKGHFSPDNIVTDSYQQFETEKYEDIQEEWQPFNPGVDLMVVEDNIDLSDFLKSILSKYYNVITATNGKEAIELLKNNTPELIISDIMMPEMDGITFCKYLKQNIYTSHIPIILLTAKNSLDTKFESFELGIDGFIEKPFNAKLLLLRINAILENRERFKRQYIEHGSQIESIKNKPSSTDKLFWSRITGIIDTNYSLPEFSVDEMSIKMNMSRASFYRKFKGLTGISPGDYLRKCRLKKAHTMLLEDNISISKVSLEVGFQSVSHFRKCFKEEYGSTPSEYRKTNS</sequence>
<dbReference type="CDD" id="cd17574">
    <property type="entry name" value="REC_OmpR"/>
    <property type="match status" value="1"/>
</dbReference>
<dbReference type="EC" id="2.7.13.3" evidence="2"/>
<evidence type="ECO:0000256" key="1">
    <source>
        <dbReference type="ARBA" id="ARBA00000085"/>
    </source>
</evidence>
<dbReference type="InterPro" id="IPR005467">
    <property type="entry name" value="His_kinase_dom"/>
</dbReference>
<keyword evidence="4" id="KW-0805">Transcription regulation</keyword>
<comment type="caution">
    <text evidence="14">The sequence shown here is derived from an EMBL/GenBank/DDBJ whole genome shotgun (WGS) entry which is preliminary data.</text>
</comment>
<feature type="signal peptide" evidence="10">
    <location>
        <begin position="1"/>
        <end position="22"/>
    </location>
</feature>
<evidence type="ECO:0000256" key="10">
    <source>
        <dbReference type="SAM" id="SignalP"/>
    </source>
</evidence>
<dbReference type="Pfam" id="PF07495">
    <property type="entry name" value="Y_Y_Y"/>
    <property type="match status" value="1"/>
</dbReference>
<protein>
    <recommendedName>
        <fullName evidence="2">histidine kinase</fullName>
        <ecNumber evidence="2">2.7.13.3</ecNumber>
    </recommendedName>
</protein>
<evidence type="ECO:0000256" key="9">
    <source>
        <dbReference type="SAM" id="Phobius"/>
    </source>
</evidence>
<feature type="domain" description="Histidine kinase" evidence="12">
    <location>
        <begin position="850"/>
        <end position="1059"/>
    </location>
</feature>
<dbReference type="PROSITE" id="PS50109">
    <property type="entry name" value="HIS_KIN"/>
    <property type="match status" value="1"/>
</dbReference>
<keyword evidence="14" id="KW-0418">Kinase</keyword>
<evidence type="ECO:0000259" key="13">
    <source>
        <dbReference type="PROSITE" id="PS50110"/>
    </source>
</evidence>
<dbReference type="InterPro" id="IPR001789">
    <property type="entry name" value="Sig_transdc_resp-reg_receiver"/>
</dbReference>
<organism evidence="14 15">
    <name type="scientific">Marinifilum caeruleilacunae</name>
    <dbReference type="NCBI Taxonomy" id="2499076"/>
    <lineage>
        <taxon>Bacteria</taxon>
        <taxon>Pseudomonadati</taxon>
        <taxon>Bacteroidota</taxon>
        <taxon>Bacteroidia</taxon>
        <taxon>Marinilabiliales</taxon>
        <taxon>Marinifilaceae</taxon>
    </lineage>
</organism>
<dbReference type="Proteomes" id="UP000732105">
    <property type="component" value="Unassembled WGS sequence"/>
</dbReference>
<dbReference type="InterPro" id="IPR015943">
    <property type="entry name" value="WD40/YVTN_repeat-like_dom_sf"/>
</dbReference>
<name>A0ABX1WZB4_9BACT</name>
<dbReference type="InterPro" id="IPR036097">
    <property type="entry name" value="HisK_dim/P_sf"/>
</dbReference>
<dbReference type="InterPro" id="IPR011047">
    <property type="entry name" value="Quinoprotein_ADH-like_sf"/>
</dbReference>
<evidence type="ECO:0000256" key="5">
    <source>
        <dbReference type="ARBA" id="ARBA00023125"/>
    </source>
</evidence>
<proteinExistence type="predicted"/>
<accession>A0ABX1WZB4</accession>
<dbReference type="InterPro" id="IPR004358">
    <property type="entry name" value="Sig_transdc_His_kin-like_C"/>
</dbReference>
<dbReference type="SMART" id="SM00387">
    <property type="entry name" value="HATPase_c"/>
    <property type="match status" value="1"/>
</dbReference>
<keyword evidence="9" id="KW-0472">Membrane</keyword>
<keyword evidence="9" id="KW-1133">Transmembrane helix</keyword>
<evidence type="ECO:0000256" key="2">
    <source>
        <dbReference type="ARBA" id="ARBA00012438"/>
    </source>
</evidence>
<dbReference type="SUPFAM" id="SSF47384">
    <property type="entry name" value="Homodimeric domain of signal transducing histidine kinase"/>
    <property type="match status" value="1"/>
</dbReference>
<keyword evidence="8" id="KW-0175">Coiled coil</keyword>
<dbReference type="InterPro" id="IPR013783">
    <property type="entry name" value="Ig-like_fold"/>
</dbReference>
<dbReference type="SUPFAM" id="SSF55874">
    <property type="entry name" value="ATPase domain of HSP90 chaperone/DNA topoisomerase II/histidine kinase"/>
    <property type="match status" value="1"/>
</dbReference>
<dbReference type="InterPro" id="IPR003594">
    <property type="entry name" value="HATPase_dom"/>
</dbReference>
<evidence type="ECO:0000259" key="12">
    <source>
        <dbReference type="PROSITE" id="PS50109"/>
    </source>
</evidence>
<evidence type="ECO:0000313" key="15">
    <source>
        <dbReference type="Proteomes" id="UP000732105"/>
    </source>
</evidence>
<dbReference type="PROSITE" id="PS50110">
    <property type="entry name" value="RESPONSE_REGULATORY"/>
    <property type="match status" value="1"/>
</dbReference>
<dbReference type="PROSITE" id="PS01124">
    <property type="entry name" value="HTH_ARAC_FAMILY_2"/>
    <property type="match status" value="1"/>
</dbReference>
<dbReference type="InterPro" id="IPR018060">
    <property type="entry name" value="HTH_AraC"/>
</dbReference>
<dbReference type="Gene3D" id="2.60.40.10">
    <property type="entry name" value="Immunoglobulins"/>
    <property type="match status" value="1"/>
</dbReference>
<keyword evidence="6" id="KW-0804">Transcription</keyword>
<keyword evidence="5" id="KW-0238">DNA-binding</keyword>
<dbReference type="Gene3D" id="2.130.10.10">
    <property type="entry name" value="YVTN repeat-like/Quinoprotein amine dehydrogenase"/>
    <property type="match status" value="3"/>
</dbReference>
<feature type="chain" id="PRO_5047033210" description="histidine kinase" evidence="10">
    <location>
        <begin position="23"/>
        <end position="1344"/>
    </location>
</feature>